<accession>A0A1S2NXL9</accession>
<organism evidence="1 2">
    <name type="scientific">Streptomyces colonosanans</name>
    <dbReference type="NCBI Taxonomy" id="1428652"/>
    <lineage>
        <taxon>Bacteria</taxon>
        <taxon>Bacillati</taxon>
        <taxon>Actinomycetota</taxon>
        <taxon>Actinomycetes</taxon>
        <taxon>Kitasatosporales</taxon>
        <taxon>Streptomycetaceae</taxon>
        <taxon>Streptomyces</taxon>
    </lineage>
</organism>
<dbReference type="RefSeq" id="WP_071369032.1">
    <property type="nucleotide sequence ID" value="NZ_MLYP01000078.1"/>
</dbReference>
<keyword evidence="2" id="KW-1185">Reference proteome</keyword>
<comment type="caution">
    <text evidence="1">The sequence shown here is derived from an EMBL/GenBank/DDBJ whole genome shotgun (WGS) entry which is preliminary data.</text>
</comment>
<proteinExistence type="predicted"/>
<dbReference type="InterPro" id="IPR011008">
    <property type="entry name" value="Dimeric_a/b-barrel"/>
</dbReference>
<name>A0A1S2NXL9_9ACTN</name>
<dbReference type="SUPFAM" id="SSF54909">
    <property type="entry name" value="Dimeric alpha+beta barrel"/>
    <property type="match status" value="1"/>
</dbReference>
<gene>
    <name evidence="1" type="ORF">BIV24_26775</name>
</gene>
<sequence length="141" mass="15620">MPTLGWITPNPAPPRTNSYVMASRFEVKSLADVPKFLLRSLSSWSQVKTARGAYGASLIAQPLKRTFWTLSAWEDRDALYAYAKADPHGAAMRAVGPSMKSSTFTFWEVDTASLPIDWDDAKRRLAEKAREDAARGGGRRA</sequence>
<protein>
    <submittedName>
        <fullName evidence="1">DUF3291 domain-containing protein</fullName>
    </submittedName>
</protein>
<evidence type="ECO:0000313" key="2">
    <source>
        <dbReference type="Proteomes" id="UP000179935"/>
    </source>
</evidence>
<dbReference type="STRING" id="1428652.BIV24_26775"/>
<dbReference type="OrthoDB" id="3214999at2"/>
<dbReference type="AlphaFoldDB" id="A0A1S2NXL9"/>
<reference evidence="1 2" key="1">
    <citation type="submission" date="2016-10" db="EMBL/GenBank/DDBJ databases">
        <title>Genome sequence of Streptomyces sp. MUSC 93.</title>
        <authorList>
            <person name="Lee L.-H."/>
            <person name="Ser H.-L."/>
            <person name="Law J.W.-F."/>
        </authorList>
    </citation>
    <scope>NUCLEOTIDE SEQUENCE [LARGE SCALE GENOMIC DNA]</scope>
    <source>
        <strain evidence="1 2">MUSC 93</strain>
    </source>
</reference>
<dbReference type="Proteomes" id="UP000179935">
    <property type="component" value="Unassembled WGS sequence"/>
</dbReference>
<evidence type="ECO:0000313" key="1">
    <source>
        <dbReference type="EMBL" id="OIJ86259.1"/>
    </source>
</evidence>
<dbReference type="EMBL" id="MLYP01000078">
    <property type="protein sequence ID" value="OIJ86259.1"/>
    <property type="molecule type" value="Genomic_DNA"/>
</dbReference>